<dbReference type="AlphaFoldDB" id="A0A7R9UBF0"/>
<feature type="transmembrane region" description="Helical" evidence="1">
    <location>
        <begin position="99"/>
        <end position="120"/>
    </location>
</feature>
<keyword evidence="1" id="KW-0472">Membrane</keyword>
<organism evidence="3">
    <name type="scientific">Pinguiococcus pyrenoidosus</name>
    <dbReference type="NCBI Taxonomy" id="172671"/>
    <lineage>
        <taxon>Eukaryota</taxon>
        <taxon>Sar</taxon>
        <taxon>Stramenopiles</taxon>
        <taxon>Ochrophyta</taxon>
        <taxon>Pinguiophyceae</taxon>
        <taxon>Pinguiochrysidales</taxon>
        <taxon>Pinguiochrysidaceae</taxon>
        <taxon>Pinguiococcus</taxon>
    </lineage>
</organism>
<gene>
    <name evidence="3" type="ORF">PPYR1160_LOCUS9609</name>
</gene>
<sequence length="131" mass="14520">MSSPRTTILRGLLLVLSFWAARASSAMYQCECECPKCPSSSSFWHDAVKELVVFVVDTCAVLLRGFSLGFGAKLTHLLWQENFAEVKQEKIRVQVVGCMYLGFSTACLLLGLSQFVPLALRRTWMGSAGHL</sequence>
<feature type="signal peptide" evidence="2">
    <location>
        <begin position="1"/>
        <end position="23"/>
    </location>
</feature>
<accession>A0A7R9UBF0</accession>
<dbReference type="EMBL" id="HBEA01012612">
    <property type="protein sequence ID" value="CAD8260107.1"/>
    <property type="molecule type" value="Transcribed_RNA"/>
</dbReference>
<evidence type="ECO:0000313" key="3">
    <source>
        <dbReference type="EMBL" id="CAD8260107.1"/>
    </source>
</evidence>
<keyword evidence="1" id="KW-0812">Transmembrane</keyword>
<reference evidence="3" key="1">
    <citation type="submission" date="2021-01" db="EMBL/GenBank/DDBJ databases">
        <authorList>
            <person name="Corre E."/>
            <person name="Pelletier E."/>
            <person name="Niang G."/>
            <person name="Scheremetjew M."/>
            <person name="Finn R."/>
            <person name="Kale V."/>
            <person name="Holt S."/>
            <person name="Cochrane G."/>
            <person name="Meng A."/>
            <person name="Brown T."/>
            <person name="Cohen L."/>
        </authorList>
    </citation>
    <scope>NUCLEOTIDE SEQUENCE</scope>
    <source>
        <strain evidence="3">CCMP2078</strain>
    </source>
</reference>
<name>A0A7R9UBF0_9STRA</name>
<evidence type="ECO:0000256" key="2">
    <source>
        <dbReference type="SAM" id="SignalP"/>
    </source>
</evidence>
<proteinExistence type="predicted"/>
<evidence type="ECO:0000256" key="1">
    <source>
        <dbReference type="SAM" id="Phobius"/>
    </source>
</evidence>
<keyword evidence="1" id="KW-1133">Transmembrane helix</keyword>
<keyword evidence="2" id="KW-0732">Signal</keyword>
<protein>
    <submittedName>
        <fullName evidence="3">Uncharacterized protein</fullName>
    </submittedName>
</protein>
<feature type="chain" id="PRO_5030907566" evidence="2">
    <location>
        <begin position="24"/>
        <end position="131"/>
    </location>
</feature>